<dbReference type="OrthoDB" id="5988374at2759"/>
<dbReference type="Gene3D" id="2.60.120.260">
    <property type="entry name" value="Galactose-binding domain-like"/>
    <property type="match status" value="1"/>
</dbReference>
<dbReference type="KEGG" id="aten:116308598"/>
<dbReference type="SUPFAM" id="SSF49785">
    <property type="entry name" value="Galactose-binding domain-like"/>
    <property type="match status" value="1"/>
</dbReference>
<evidence type="ECO:0000259" key="1">
    <source>
        <dbReference type="PROSITE" id="PS50022"/>
    </source>
</evidence>
<keyword evidence="2" id="KW-1185">Reference proteome</keyword>
<sequence length="139" mass="16741">MRLELYGRRYGRLPRPRIFPSGISNGRLPNKYITASSQWDKNHAPWLARLHRKRRGRLVGGWSARKNNRGQWIQFNLRSPKRVFKIVTQGRSDTNQWVKSFIIRYSVDGRRWVWYKRNSVIKVPTNFQGFVQIPWFEKI</sequence>
<dbReference type="PROSITE" id="PS50022">
    <property type="entry name" value="FA58C_3"/>
    <property type="match status" value="1"/>
</dbReference>
<accession>A0A6P8JB25</accession>
<evidence type="ECO:0000313" key="2">
    <source>
        <dbReference type="Proteomes" id="UP000515163"/>
    </source>
</evidence>
<dbReference type="InterPro" id="IPR008979">
    <property type="entry name" value="Galactose-bd-like_sf"/>
</dbReference>
<dbReference type="InterPro" id="IPR000421">
    <property type="entry name" value="FA58C"/>
</dbReference>
<dbReference type="Proteomes" id="UP000515163">
    <property type="component" value="Unplaced"/>
</dbReference>
<dbReference type="InParanoid" id="A0A6P8JB25"/>
<dbReference type="RefSeq" id="XP_031574918.1">
    <property type="nucleotide sequence ID" value="XM_031719058.1"/>
</dbReference>
<gene>
    <name evidence="3" type="primary">LOC116308598</name>
</gene>
<organism evidence="2 3">
    <name type="scientific">Actinia tenebrosa</name>
    <name type="common">Australian red waratah sea anemone</name>
    <dbReference type="NCBI Taxonomy" id="6105"/>
    <lineage>
        <taxon>Eukaryota</taxon>
        <taxon>Metazoa</taxon>
        <taxon>Cnidaria</taxon>
        <taxon>Anthozoa</taxon>
        <taxon>Hexacorallia</taxon>
        <taxon>Actiniaria</taxon>
        <taxon>Actiniidae</taxon>
        <taxon>Actinia</taxon>
    </lineage>
</organism>
<reference evidence="3" key="1">
    <citation type="submission" date="2025-08" db="UniProtKB">
        <authorList>
            <consortium name="RefSeq"/>
        </authorList>
    </citation>
    <scope>IDENTIFICATION</scope>
    <source>
        <tissue evidence="3">Tentacle</tissue>
    </source>
</reference>
<feature type="domain" description="F5/8 type C" evidence="1">
    <location>
        <begin position="16"/>
        <end position="139"/>
    </location>
</feature>
<dbReference type="PANTHER" id="PTHR24543:SF325">
    <property type="entry name" value="F5_8 TYPE C DOMAIN-CONTAINING PROTEIN"/>
    <property type="match status" value="1"/>
</dbReference>
<proteinExistence type="predicted"/>
<evidence type="ECO:0000313" key="3">
    <source>
        <dbReference type="RefSeq" id="XP_031574918.1"/>
    </source>
</evidence>
<protein>
    <submittedName>
        <fullName evidence="3">EGF-like repeat and discoidin I-like domain-containing protein 3</fullName>
    </submittedName>
</protein>
<dbReference type="Pfam" id="PF00754">
    <property type="entry name" value="F5_F8_type_C"/>
    <property type="match status" value="1"/>
</dbReference>
<name>A0A6P8JB25_ACTTE</name>
<dbReference type="PROSITE" id="PS01285">
    <property type="entry name" value="FA58C_1"/>
    <property type="match status" value="1"/>
</dbReference>
<dbReference type="PANTHER" id="PTHR24543">
    <property type="entry name" value="MULTICOPPER OXIDASE-RELATED"/>
    <property type="match status" value="1"/>
</dbReference>
<dbReference type="GeneID" id="116308598"/>
<dbReference type="CDD" id="cd00057">
    <property type="entry name" value="FA58C"/>
    <property type="match status" value="1"/>
</dbReference>
<dbReference type="AlphaFoldDB" id="A0A6P8JB25"/>